<dbReference type="EMBL" id="FMAR01000006">
    <property type="protein sequence ID" value="SCC34739.1"/>
    <property type="molecule type" value="Genomic_DNA"/>
</dbReference>
<dbReference type="STRING" id="1335309.GA0116948_106104"/>
<sequence>MAHFRQFAFKQFGYFDFYHNLPNQLAQQDYKSFVKIVFLKAGGHVVVDFQEYQLEQDALFFINAGQYYRFDTSCIGTLLYYNRDFYCVEIHDKEVACDGILFHNVYEIPVIFMEPATSDIMQGILREIKIELAQEDSGLEEMLRILLKQLIIRATRIWKHTHQVDNEDIRQEVEFSRTFSQLVEWHYTRFHTVAEYAELLHITPKALNKRITRYSQTTPNEVIKSRIMLEAKRLLAHTPLSVKEIGYKLGYDDSSYFIRLFTKQAGASPQFFRQQYQQA</sequence>
<evidence type="ECO:0000313" key="5">
    <source>
        <dbReference type="EMBL" id="SCC34739.1"/>
    </source>
</evidence>
<keyword evidence="1" id="KW-0805">Transcription regulation</keyword>
<dbReference type="SMART" id="SM00342">
    <property type="entry name" value="HTH_ARAC"/>
    <property type="match status" value="1"/>
</dbReference>
<reference evidence="5 6" key="1">
    <citation type="submission" date="2016-08" db="EMBL/GenBank/DDBJ databases">
        <authorList>
            <person name="Seilhamer J.J."/>
        </authorList>
    </citation>
    <scope>NUCLEOTIDE SEQUENCE [LARGE SCALE GENOMIC DNA]</scope>
    <source>
        <strain evidence="5 6">A37T2</strain>
    </source>
</reference>
<gene>
    <name evidence="5" type="ORF">GA0116948_106104</name>
</gene>
<keyword evidence="6" id="KW-1185">Reference proteome</keyword>
<evidence type="ECO:0000313" key="6">
    <source>
        <dbReference type="Proteomes" id="UP000242818"/>
    </source>
</evidence>
<dbReference type="GO" id="GO:0003700">
    <property type="term" value="F:DNA-binding transcription factor activity"/>
    <property type="evidence" value="ECO:0007669"/>
    <property type="project" value="InterPro"/>
</dbReference>
<evidence type="ECO:0000256" key="3">
    <source>
        <dbReference type="ARBA" id="ARBA00023163"/>
    </source>
</evidence>
<evidence type="ECO:0000259" key="4">
    <source>
        <dbReference type="PROSITE" id="PS01124"/>
    </source>
</evidence>
<dbReference type="AlphaFoldDB" id="A0A1C4DTS3"/>
<evidence type="ECO:0000256" key="1">
    <source>
        <dbReference type="ARBA" id="ARBA00023015"/>
    </source>
</evidence>
<dbReference type="GO" id="GO:0043565">
    <property type="term" value="F:sequence-specific DNA binding"/>
    <property type="evidence" value="ECO:0007669"/>
    <property type="project" value="InterPro"/>
</dbReference>
<proteinExistence type="predicted"/>
<keyword evidence="2 5" id="KW-0238">DNA-binding</keyword>
<dbReference type="InterPro" id="IPR009057">
    <property type="entry name" value="Homeodomain-like_sf"/>
</dbReference>
<keyword evidence="3" id="KW-0804">Transcription</keyword>
<dbReference type="PANTHER" id="PTHR43280:SF32">
    <property type="entry name" value="TRANSCRIPTIONAL REGULATORY PROTEIN"/>
    <property type="match status" value="1"/>
</dbReference>
<dbReference type="PROSITE" id="PS01124">
    <property type="entry name" value="HTH_ARAC_FAMILY_2"/>
    <property type="match status" value="1"/>
</dbReference>
<feature type="domain" description="HTH araC/xylS-type" evidence="4">
    <location>
        <begin position="177"/>
        <end position="275"/>
    </location>
</feature>
<dbReference type="Gene3D" id="1.10.10.60">
    <property type="entry name" value="Homeodomain-like"/>
    <property type="match status" value="1"/>
</dbReference>
<accession>A0A1C4DTS3</accession>
<name>A0A1C4DTS3_9BACT</name>
<dbReference type="PRINTS" id="PR00032">
    <property type="entry name" value="HTHARAC"/>
</dbReference>
<dbReference type="OrthoDB" id="2585681at2"/>
<evidence type="ECO:0000256" key="2">
    <source>
        <dbReference type="ARBA" id="ARBA00023125"/>
    </source>
</evidence>
<organism evidence="5 6">
    <name type="scientific">Chitinophaga costaii</name>
    <dbReference type="NCBI Taxonomy" id="1335309"/>
    <lineage>
        <taxon>Bacteria</taxon>
        <taxon>Pseudomonadati</taxon>
        <taxon>Bacteroidota</taxon>
        <taxon>Chitinophagia</taxon>
        <taxon>Chitinophagales</taxon>
        <taxon>Chitinophagaceae</taxon>
        <taxon>Chitinophaga</taxon>
    </lineage>
</organism>
<dbReference type="InterPro" id="IPR018060">
    <property type="entry name" value="HTH_AraC"/>
</dbReference>
<dbReference type="Proteomes" id="UP000242818">
    <property type="component" value="Unassembled WGS sequence"/>
</dbReference>
<dbReference type="Pfam" id="PF12833">
    <property type="entry name" value="HTH_18"/>
    <property type="match status" value="1"/>
</dbReference>
<protein>
    <submittedName>
        <fullName evidence="5">AraC-type DNA-binding protein</fullName>
    </submittedName>
</protein>
<dbReference type="RefSeq" id="WP_089711965.1">
    <property type="nucleotide sequence ID" value="NZ_FMAR01000006.1"/>
</dbReference>
<dbReference type="SUPFAM" id="SSF46689">
    <property type="entry name" value="Homeodomain-like"/>
    <property type="match status" value="1"/>
</dbReference>
<dbReference type="PANTHER" id="PTHR43280">
    <property type="entry name" value="ARAC-FAMILY TRANSCRIPTIONAL REGULATOR"/>
    <property type="match status" value="1"/>
</dbReference>
<dbReference type="InterPro" id="IPR020449">
    <property type="entry name" value="Tscrpt_reg_AraC-type_HTH"/>
</dbReference>